<name>A0A031FRH7_9MICO</name>
<dbReference type="GeneID" id="91432710"/>
<accession>A0A031FRH7</accession>
<proteinExistence type="predicted"/>
<dbReference type="EMBL" id="JFYO01000007">
    <property type="protein sequence ID" value="EZP26200.1"/>
    <property type="molecule type" value="Genomic_DNA"/>
</dbReference>
<comment type="caution">
    <text evidence="2">The sequence shown here is derived from an EMBL/GenBank/DDBJ whole genome shotgun (WGS) entry which is preliminary data.</text>
</comment>
<organism evidence="2 3">
    <name type="scientific">Microbacterium oleivorans</name>
    <dbReference type="NCBI Taxonomy" id="273677"/>
    <lineage>
        <taxon>Bacteria</taxon>
        <taxon>Bacillati</taxon>
        <taxon>Actinomycetota</taxon>
        <taxon>Actinomycetes</taxon>
        <taxon>Micrococcales</taxon>
        <taxon>Microbacteriaceae</taxon>
        <taxon>Microbacterium</taxon>
    </lineage>
</organism>
<gene>
    <name evidence="2" type="ORF">BW34_02532</name>
</gene>
<dbReference type="AlphaFoldDB" id="A0A031FRH7"/>
<evidence type="ECO:0000256" key="1">
    <source>
        <dbReference type="SAM" id="MobiDB-lite"/>
    </source>
</evidence>
<feature type="region of interest" description="Disordered" evidence="1">
    <location>
        <begin position="57"/>
        <end position="77"/>
    </location>
</feature>
<dbReference type="RefSeq" id="WP_036313086.1">
    <property type="nucleotide sequence ID" value="NZ_CP031421.1"/>
</dbReference>
<evidence type="ECO:0000313" key="3">
    <source>
        <dbReference type="Proteomes" id="UP000024001"/>
    </source>
</evidence>
<sequence length="232" mass="25590">MKMGDVTRQVQNAWDGMPVHVRQLSDMFRKHGQKQNRNTSRVDDLDATNVPDALRDGWKKDSWHTPDRVVGSGKPNRPYPAEYLDADYIQQHLQRFEGGATRFYRTESLNEYGPGNQGTTFVFPTSEIDNIITQADGDPKKLGVMLGLGENFFVDGDGNAVDITRADFSYDEIVNGNLRMPRGNEAGANEAWIPGGYLPEGIPEAVLSTHPDAVKGDPSAGGTWGSYTPFGL</sequence>
<feature type="compositionally biased region" description="Basic and acidic residues" evidence="1">
    <location>
        <begin position="57"/>
        <end position="67"/>
    </location>
</feature>
<protein>
    <submittedName>
        <fullName evidence="2">Uncharacterized protein</fullName>
    </submittedName>
</protein>
<evidence type="ECO:0000313" key="2">
    <source>
        <dbReference type="EMBL" id="EZP26200.1"/>
    </source>
</evidence>
<dbReference type="eggNOG" id="COG3210">
    <property type="taxonomic scope" value="Bacteria"/>
</dbReference>
<reference evidence="2 3" key="1">
    <citation type="submission" date="2014-03" db="EMBL/GenBank/DDBJ databases">
        <title>Draft Genome Sequences of 13 Willow Endophytes.</title>
        <authorList>
            <person name="Gan H.Y."/>
            <person name="Gan H.M."/>
            <person name="Savka M.A."/>
            <person name="Hudson A.O."/>
        </authorList>
    </citation>
    <scope>NUCLEOTIDE SEQUENCE [LARGE SCALE GENOMIC DNA]</scope>
    <source>
        <strain evidence="2 3">RIT293</strain>
    </source>
</reference>
<dbReference type="OrthoDB" id="3194844at2"/>
<dbReference type="PATRIC" id="fig|273677.3.peg.2513"/>
<dbReference type="KEGG" id="moo:BWL13_02350"/>
<keyword evidence="3" id="KW-1185">Reference proteome</keyword>
<dbReference type="Proteomes" id="UP000024001">
    <property type="component" value="Unassembled WGS sequence"/>
</dbReference>